<sequence>MADDALMERADGIVAGRGYVGRERAAEVAVAVPEARTRILDWLRNLSDGGDWRRFERLAGVAVHLHPDGLAPIMASVLASGVPGVNVEDLVDMLGELRAPEAVEAIISLVQGRKGVDGPLYALCVKGIQSLGEIGTPEANRFLKDIATSEPSAWPAPLRWHAAEELGIEDELGFDEDEMLGGM</sequence>
<gene>
    <name evidence="1" type="ORF">OHA22_18120</name>
</gene>
<name>A0AAU1ZZ14_9ACTN</name>
<accession>A0AAU1ZZ14</accession>
<reference evidence="1" key="1">
    <citation type="submission" date="2022-10" db="EMBL/GenBank/DDBJ databases">
        <title>The complete genomes of actinobacterial strains from the NBC collection.</title>
        <authorList>
            <person name="Joergensen T.S."/>
            <person name="Alvarez Arevalo M."/>
            <person name="Sterndorff E.B."/>
            <person name="Faurdal D."/>
            <person name="Vuksanovic O."/>
            <person name="Mourched A.-S."/>
            <person name="Charusanti P."/>
            <person name="Shaw S."/>
            <person name="Blin K."/>
            <person name="Weber T."/>
        </authorList>
    </citation>
    <scope>NUCLEOTIDE SEQUENCE</scope>
    <source>
        <strain evidence="1">NBC_00093</strain>
    </source>
</reference>
<proteinExistence type="predicted"/>
<evidence type="ECO:0008006" key="2">
    <source>
        <dbReference type="Google" id="ProtNLM"/>
    </source>
</evidence>
<dbReference type="AlphaFoldDB" id="A0AAU1ZZ14"/>
<dbReference type="EMBL" id="CP108222">
    <property type="protein sequence ID" value="WTT17314.1"/>
    <property type="molecule type" value="Genomic_DNA"/>
</dbReference>
<protein>
    <recommendedName>
        <fullName evidence="2">HEAT repeat domain-containing protein</fullName>
    </recommendedName>
</protein>
<evidence type="ECO:0000313" key="1">
    <source>
        <dbReference type="EMBL" id="WTT17314.1"/>
    </source>
</evidence>
<organism evidence="1">
    <name type="scientific">Streptomyces sp. NBC_00093</name>
    <dbReference type="NCBI Taxonomy" id="2975649"/>
    <lineage>
        <taxon>Bacteria</taxon>
        <taxon>Bacillati</taxon>
        <taxon>Actinomycetota</taxon>
        <taxon>Actinomycetes</taxon>
        <taxon>Kitasatosporales</taxon>
        <taxon>Streptomycetaceae</taxon>
        <taxon>Streptomyces</taxon>
    </lineage>
</organism>